<dbReference type="InterPro" id="IPR020630">
    <property type="entry name" value="THF_DH/CycHdrlase_cat_dom"/>
</dbReference>
<sequence length="1116" mass="120728">MFCAREPAQIFSWEATPSAPGATPWRAQASPEVQASLPRAPNRSPARSPLGLRPLLRPGRAGIETDPSSASSPPYQKTQSERVSSTSQSFPPATHHRVPSSFRGIELPYPRSSLHQAFPFFRTAHAHWRGGGCRGWEERRRRSSISGVVPKHVGWVVPRAGEASGSSVLVVSIVGSGLIKAMAPAEILNGKVVSAQIRERLKNQVSQMKEQVPGFTPGLAILQVGDRDDSNLYINVKLKAAEEIGIKATHIKLPRTATESEVLKYVTSLNEDLTVHGFIVQLPLDSENPINTEAVVNAIVPEKDVDGLTSISAGKLARGDLNDCFIPCTPKGCLELIKETGVQIAGRHAVVVGRSKIVGAPMHDLLLWNHATVTTCHSKTANLGEEVNKGDILVVATGQPEMVKGEWIKPGAIVIDCGINYVPDDTKPNGKKVVGDVAYSEARERAGFITPVPGGVGPMTVAMLMQSTVESAARFLEKFKPGKWRIQYNHLNLKVPVPSDIDISRSCKPKPIGSLAREIGLLSEEVELYGETKAKVLLSALERLKHQPDGKYVVVTGITPTPLGEGKSTTTIGLVQALGAHLFQNVFACVRQPSQGPTFGIKGGAAGGGYSQVIPMEEFNLHLTGDIHAITAANNLVAAAIDARMFHEQTQTDKALFNRLVPSVNGVRKFSDIQIRRLQRLGIEKTDPTTLTDDEINRFARLDIDPETITWQRVLDTNDRFLRKITIGQAPTEKGHTRTAQFDISVASEIMAVLALTSSLEDMRERLSRMVVASSKKGEPISTEDLGVSGALTVLMKDAIKPNLMQTLEGTPVFVHAGPFANIAHGNSSIIADRIALKLVGPEGFVVTEAGFGADIGMEKFFNIKCRYSGLRPHVVVLVATVRALKMHGGGPTVTAGLPLPKAYTEENLELVEKGFSNLRKQIENARMFGVPVVVAVNAFKTDSEAELDLVSRLAKEHGAFDAVKCTHWAEGGKGALALAQAVQRASQAPSSFQLLYDLKLPVEDKIRIIAQKIYGADDIELLPEAQHKAEVYTKQGFGDLPICMAKTHLSLSHNPEQKGVPTGFVLPIRDIRASVGAGFLYPLVGTMSTMPGLPTRPCFYDIDLDPKTEQVNGLF</sequence>
<comment type="catalytic activity">
    <reaction evidence="19">
        <text>(6R)-5,10-methenyltetrahydrofolate + H2O = (6R)-10-formyltetrahydrofolate + H(+)</text>
        <dbReference type="Rhea" id="RHEA:23700"/>
        <dbReference type="ChEBI" id="CHEBI:15377"/>
        <dbReference type="ChEBI" id="CHEBI:15378"/>
        <dbReference type="ChEBI" id="CHEBI:57455"/>
        <dbReference type="ChEBI" id="CHEBI:195366"/>
        <dbReference type="EC" id="3.5.4.9"/>
    </reaction>
</comment>
<dbReference type="CDD" id="cd00477">
    <property type="entry name" value="FTHFS"/>
    <property type="match status" value="1"/>
</dbReference>
<dbReference type="Gene3D" id="3.40.50.10860">
    <property type="entry name" value="Leucine Dehydrogenase, chain A, domain 1"/>
    <property type="match status" value="1"/>
</dbReference>
<dbReference type="InterPro" id="IPR020867">
    <property type="entry name" value="THF_DH/CycHdrlase_CS"/>
</dbReference>
<dbReference type="FunFam" id="3.40.50.10860:FF:000005">
    <property type="entry name" value="C-1-tetrahydrofolate synthase, cytoplasmic, putative"/>
    <property type="match status" value="1"/>
</dbReference>
<evidence type="ECO:0000256" key="22">
    <source>
        <dbReference type="SAM" id="MobiDB-lite"/>
    </source>
</evidence>
<dbReference type="CTD" id="4522"/>
<comment type="subunit">
    <text evidence="5">Homodimer.</text>
</comment>
<dbReference type="InterPro" id="IPR046346">
    <property type="entry name" value="Aminoacid_DH-like_N_sf"/>
</dbReference>
<protein>
    <recommendedName>
        <fullName evidence="9">C-1-tetrahydrofolate synthase, cytoplasmic</fullName>
        <ecNumber evidence="8">1.5.1.5</ecNumber>
        <ecNumber evidence="7">3.5.4.9</ecNumber>
        <ecNumber evidence="6">6.3.4.3</ecNumber>
    </recommendedName>
</protein>
<dbReference type="Gene3D" id="3.10.410.10">
    <property type="entry name" value="Formyltetrahydrofolate synthetase, domain 3"/>
    <property type="match status" value="1"/>
</dbReference>
<dbReference type="SUPFAM" id="SSF52540">
    <property type="entry name" value="P-loop containing nucleoside triphosphate hydrolases"/>
    <property type="match status" value="1"/>
</dbReference>
<dbReference type="EC" id="1.5.1.5" evidence="8"/>
<evidence type="ECO:0000256" key="3">
    <source>
        <dbReference type="ARBA" id="ARBA00005559"/>
    </source>
</evidence>
<evidence type="ECO:0000256" key="1">
    <source>
        <dbReference type="ARBA" id="ARBA00004496"/>
    </source>
</evidence>
<evidence type="ECO:0000256" key="9">
    <source>
        <dbReference type="ARBA" id="ARBA00017592"/>
    </source>
</evidence>
<dbReference type="GO" id="GO:0005829">
    <property type="term" value="C:cytosol"/>
    <property type="evidence" value="ECO:0007669"/>
    <property type="project" value="TreeGrafter"/>
</dbReference>
<evidence type="ECO:0000313" key="25">
    <source>
        <dbReference type="Proteomes" id="UP000000715"/>
    </source>
</evidence>
<keyword evidence="17" id="KW-0560">Oxidoreductase</keyword>
<feature type="compositionally biased region" description="Low complexity" evidence="22">
    <location>
        <begin position="35"/>
        <end position="62"/>
    </location>
</feature>
<evidence type="ECO:0000256" key="17">
    <source>
        <dbReference type="ARBA" id="ARBA00023002"/>
    </source>
</evidence>
<dbReference type="PROSITE" id="PS00766">
    <property type="entry name" value="THF_DHG_CYH_1"/>
    <property type="match status" value="1"/>
</dbReference>
<evidence type="ECO:0000313" key="26">
    <source>
        <dbReference type="RefSeq" id="XP_004738971.3"/>
    </source>
</evidence>
<dbReference type="FunFam" id="3.40.50.300:FF:001123">
    <property type="entry name" value="C-1-tetrahydrofolate synthase, cytoplasmic isoform X2"/>
    <property type="match status" value="1"/>
</dbReference>
<keyword evidence="18" id="KW-0511">Multifunctional enzyme</keyword>
<dbReference type="Gene3D" id="3.40.50.300">
    <property type="entry name" value="P-loop containing nucleotide triphosphate hydrolases"/>
    <property type="match status" value="2"/>
</dbReference>
<dbReference type="GO" id="GO:0004477">
    <property type="term" value="F:methenyltetrahydrofolate cyclohydrolase activity"/>
    <property type="evidence" value="ECO:0007669"/>
    <property type="project" value="UniProtKB-EC"/>
</dbReference>
<dbReference type="InterPro" id="IPR036291">
    <property type="entry name" value="NAD(P)-bd_dom_sf"/>
</dbReference>
<comment type="subcellular location">
    <subcellularLocation>
        <location evidence="1">Cytoplasm</location>
    </subcellularLocation>
</comment>
<gene>
    <name evidence="26" type="primary">MTHFD1</name>
</gene>
<evidence type="ECO:0000256" key="8">
    <source>
        <dbReference type="ARBA" id="ARBA00012859"/>
    </source>
</evidence>
<dbReference type="RefSeq" id="XP_004738971.3">
    <property type="nucleotide sequence ID" value="XM_004738914.3"/>
</dbReference>
<keyword evidence="16" id="KW-0521">NADP</keyword>
<evidence type="ECO:0000256" key="20">
    <source>
        <dbReference type="ARBA" id="ARBA00049033"/>
    </source>
</evidence>
<keyword evidence="11" id="KW-0554">One-carbon metabolism</keyword>
<keyword evidence="10" id="KW-0963">Cytoplasm</keyword>
<comment type="similarity">
    <text evidence="4">In the C-terminal section; belongs to the formate--tetrahydrofolate ligase family.</text>
</comment>
<dbReference type="InterPro" id="IPR027417">
    <property type="entry name" value="P-loop_NTPase"/>
</dbReference>
<evidence type="ECO:0000256" key="11">
    <source>
        <dbReference type="ARBA" id="ARBA00022563"/>
    </source>
</evidence>
<dbReference type="HAMAP" id="MF_01576">
    <property type="entry name" value="THF_DHG_CYH"/>
    <property type="match status" value="1"/>
</dbReference>
<organism evidence="25 26">
    <name type="scientific">Mustela putorius furo</name>
    <name type="common">European domestic ferret</name>
    <name type="synonym">Mustela furo</name>
    <dbReference type="NCBI Taxonomy" id="9669"/>
    <lineage>
        <taxon>Eukaryota</taxon>
        <taxon>Metazoa</taxon>
        <taxon>Chordata</taxon>
        <taxon>Craniata</taxon>
        <taxon>Vertebrata</taxon>
        <taxon>Euteleostomi</taxon>
        <taxon>Mammalia</taxon>
        <taxon>Eutheria</taxon>
        <taxon>Laurasiatheria</taxon>
        <taxon>Carnivora</taxon>
        <taxon>Caniformia</taxon>
        <taxon>Musteloidea</taxon>
        <taxon>Mustelidae</taxon>
        <taxon>Mustelinae</taxon>
        <taxon>Mustela</taxon>
    </lineage>
</organism>
<comment type="pathway">
    <text evidence="2">One-carbon metabolism; tetrahydrofolate interconversion.</text>
</comment>
<evidence type="ECO:0000256" key="10">
    <source>
        <dbReference type="ARBA" id="ARBA00022490"/>
    </source>
</evidence>
<evidence type="ECO:0000256" key="13">
    <source>
        <dbReference type="ARBA" id="ARBA00022741"/>
    </source>
</evidence>
<comment type="similarity">
    <text evidence="3">In the N-terminal section; belongs to the tetrahydrofolate dehydrogenase/cyclohydrolase family.</text>
</comment>
<keyword evidence="14" id="KW-0378">Hydrolase</keyword>
<evidence type="ECO:0000256" key="4">
    <source>
        <dbReference type="ARBA" id="ARBA00006985"/>
    </source>
</evidence>
<feature type="region of interest" description="Disordered" evidence="22">
    <location>
        <begin position="1"/>
        <end position="99"/>
    </location>
</feature>
<evidence type="ECO:0000256" key="18">
    <source>
        <dbReference type="ARBA" id="ARBA00023268"/>
    </source>
</evidence>
<dbReference type="PANTHER" id="PTHR48099:SF1">
    <property type="entry name" value="C-1-TETRAHYDROFOLATE SYNTHASE, CYTOPLASMIC"/>
    <property type="match status" value="1"/>
</dbReference>
<evidence type="ECO:0000256" key="19">
    <source>
        <dbReference type="ARBA" id="ARBA00036357"/>
    </source>
</evidence>
<accession>A0A8U0SP50</accession>
<evidence type="ECO:0000259" key="23">
    <source>
        <dbReference type="Pfam" id="PF00763"/>
    </source>
</evidence>
<proteinExistence type="inferred from homology"/>
<dbReference type="HAMAP" id="MF_01543">
    <property type="entry name" value="FTHFS"/>
    <property type="match status" value="1"/>
</dbReference>
<dbReference type="PROSITE" id="PS00722">
    <property type="entry name" value="FTHFS_2"/>
    <property type="match status" value="1"/>
</dbReference>
<dbReference type="Gene3D" id="3.40.50.720">
    <property type="entry name" value="NAD(P)-binding Rossmann-like Domain"/>
    <property type="match status" value="1"/>
</dbReference>
<dbReference type="FunFam" id="3.10.410.10:FF:000001">
    <property type="entry name" value="Putative formate--tetrahydrofolate ligase"/>
    <property type="match status" value="1"/>
</dbReference>
<evidence type="ECO:0000256" key="2">
    <source>
        <dbReference type="ARBA" id="ARBA00004777"/>
    </source>
</evidence>
<evidence type="ECO:0000256" key="12">
    <source>
        <dbReference type="ARBA" id="ARBA00022598"/>
    </source>
</evidence>
<evidence type="ECO:0000256" key="7">
    <source>
        <dbReference type="ARBA" id="ARBA00012776"/>
    </source>
</evidence>
<dbReference type="EC" id="3.5.4.9" evidence="7"/>
<dbReference type="SUPFAM" id="SSF53223">
    <property type="entry name" value="Aminoacid dehydrogenase-like, N-terminal domain"/>
    <property type="match status" value="1"/>
</dbReference>
<dbReference type="PRINTS" id="PR00085">
    <property type="entry name" value="THFDHDRGNASE"/>
</dbReference>
<feature type="domain" description="Tetrahydrofolate dehydrogenase/cyclohydrolase catalytic" evidence="23">
    <location>
        <begin position="188"/>
        <end position="306"/>
    </location>
</feature>
<dbReference type="PROSITE" id="PS00721">
    <property type="entry name" value="FTHFS_1"/>
    <property type="match status" value="1"/>
</dbReference>
<comment type="function">
    <text evidence="21">Trifunctional enzyme that catalyzes the interconversion of three forms of one-carbon-substituted tetrahydrofolate: (6R)-5,10-methylene-5,6,7,8-tetrahydrofolate, 5,10-methenyltetrahydrofolate and (6S)-10-formyltetrahydrofolate. These derivatives of tetrahydrofolate are differentially required in nucleotide and amino acid biosynthesis, (6S)-10-formyltetrahydrofolate being required for purine biosynthesis while (6R)-5,10-methylene-5,6,7,8-tetrahydrofolate is used for serine and methionine biosynthesis for instance.</text>
</comment>
<keyword evidence="12" id="KW-0436">Ligase</keyword>
<dbReference type="GO" id="GO:0035999">
    <property type="term" value="P:tetrahydrofolate interconversion"/>
    <property type="evidence" value="ECO:0007669"/>
    <property type="project" value="TreeGrafter"/>
</dbReference>
<dbReference type="FunFam" id="3.40.50.300:FF:000245">
    <property type="entry name" value="C-1-tetrahydrofolate synthase, cytoplasmic"/>
    <property type="match status" value="1"/>
</dbReference>
<feature type="domain" description="Tetrahydrofolate dehydrogenase/cyclohydrolase NAD(P)-binding" evidence="24">
    <location>
        <begin position="327"/>
        <end position="474"/>
    </location>
</feature>
<keyword evidence="13" id="KW-0547">Nucleotide-binding</keyword>
<dbReference type="KEGG" id="mpuf:101675940"/>
<dbReference type="InterPro" id="IPR000559">
    <property type="entry name" value="Formate_THF_ligase"/>
</dbReference>
<evidence type="ECO:0000256" key="6">
    <source>
        <dbReference type="ARBA" id="ARBA00012295"/>
    </source>
</evidence>
<feature type="compositionally biased region" description="Polar residues" evidence="22">
    <location>
        <begin position="66"/>
        <end position="91"/>
    </location>
</feature>
<dbReference type="GO" id="GO:0005524">
    <property type="term" value="F:ATP binding"/>
    <property type="evidence" value="ECO:0007669"/>
    <property type="project" value="UniProtKB-KW"/>
</dbReference>
<reference evidence="26" key="1">
    <citation type="submission" date="2025-08" db="UniProtKB">
        <authorList>
            <consortium name="RefSeq"/>
        </authorList>
    </citation>
    <scope>IDENTIFICATION</scope>
    <source>
        <tissue evidence="26">Brain</tissue>
    </source>
</reference>
<dbReference type="Pfam" id="PF00763">
    <property type="entry name" value="THF_DHG_CYH"/>
    <property type="match status" value="1"/>
</dbReference>
<name>A0A8U0SP50_MUSPF</name>
<dbReference type="InterPro" id="IPR000672">
    <property type="entry name" value="THF_DH/CycHdrlase"/>
</dbReference>
<dbReference type="EC" id="6.3.4.3" evidence="6"/>
<keyword evidence="15" id="KW-0067">ATP-binding</keyword>
<keyword evidence="25" id="KW-1185">Reference proteome</keyword>
<dbReference type="SUPFAM" id="SSF51735">
    <property type="entry name" value="NAD(P)-binding Rossmann-fold domains"/>
    <property type="match status" value="1"/>
</dbReference>
<dbReference type="PROSITE" id="PS00767">
    <property type="entry name" value="THF_DHG_CYH_2"/>
    <property type="match status" value="1"/>
</dbReference>
<dbReference type="InterPro" id="IPR020631">
    <property type="entry name" value="THF_DH/CycHdrlase_NAD-bd_dom"/>
</dbReference>
<dbReference type="Pfam" id="PF01268">
    <property type="entry name" value="FTHFS"/>
    <property type="match status" value="1"/>
</dbReference>
<evidence type="ECO:0000259" key="24">
    <source>
        <dbReference type="Pfam" id="PF02882"/>
    </source>
</evidence>
<dbReference type="FunFam" id="3.40.50.720:FF:000006">
    <property type="entry name" value="Bifunctional protein FolD"/>
    <property type="match status" value="1"/>
</dbReference>
<dbReference type="OrthoDB" id="1845775at2759"/>
<dbReference type="GO" id="GO:0004488">
    <property type="term" value="F:methylenetetrahydrofolate dehydrogenase (NADP+) activity"/>
    <property type="evidence" value="ECO:0007669"/>
    <property type="project" value="UniProtKB-EC"/>
</dbReference>
<dbReference type="GeneID" id="101675940"/>
<dbReference type="InterPro" id="IPR020628">
    <property type="entry name" value="Formate_THF_ligase_CS"/>
</dbReference>
<dbReference type="PANTHER" id="PTHR48099">
    <property type="entry name" value="C-1-TETRAHYDROFOLATE SYNTHASE, CYTOPLASMIC-RELATED"/>
    <property type="match status" value="1"/>
</dbReference>
<dbReference type="Proteomes" id="UP000000715">
    <property type="component" value="Unplaced"/>
</dbReference>
<dbReference type="GO" id="GO:0004329">
    <property type="term" value="F:formate-tetrahydrofolate ligase activity"/>
    <property type="evidence" value="ECO:0007669"/>
    <property type="project" value="UniProtKB-EC"/>
</dbReference>
<evidence type="ECO:0000256" key="21">
    <source>
        <dbReference type="ARBA" id="ARBA00059708"/>
    </source>
</evidence>
<comment type="catalytic activity">
    <reaction evidence="20">
        <text>(6S)-5,6,7,8-tetrahydrofolate + formate + ATP = (6R)-10-formyltetrahydrofolate + ADP + phosphate</text>
        <dbReference type="Rhea" id="RHEA:20221"/>
        <dbReference type="ChEBI" id="CHEBI:15740"/>
        <dbReference type="ChEBI" id="CHEBI:30616"/>
        <dbReference type="ChEBI" id="CHEBI:43474"/>
        <dbReference type="ChEBI" id="CHEBI:57453"/>
        <dbReference type="ChEBI" id="CHEBI:195366"/>
        <dbReference type="ChEBI" id="CHEBI:456216"/>
        <dbReference type="EC" id="6.3.4.3"/>
    </reaction>
</comment>
<dbReference type="CDD" id="cd01080">
    <property type="entry name" value="NAD_bind_m-THF_DH_Cyclohyd"/>
    <property type="match status" value="1"/>
</dbReference>
<evidence type="ECO:0000256" key="15">
    <source>
        <dbReference type="ARBA" id="ARBA00022840"/>
    </source>
</evidence>
<evidence type="ECO:0000256" key="14">
    <source>
        <dbReference type="ARBA" id="ARBA00022801"/>
    </source>
</evidence>
<dbReference type="AlphaFoldDB" id="A0A8U0SP50"/>
<evidence type="ECO:0000256" key="16">
    <source>
        <dbReference type="ARBA" id="ARBA00022857"/>
    </source>
</evidence>
<evidence type="ECO:0000256" key="5">
    <source>
        <dbReference type="ARBA" id="ARBA00011738"/>
    </source>
</evidence>
<dbReference type="Pfam" id="PF02882">
    <property type="entry name" value="THF_DHG_CYH_C"/>
    <property type="match status" value="1"/>
</dbReference>